<comment type="similarity">
    <text evidence="1">Belongs to the class IV-like SAM-binding methyltransferase superfamily. RNA methyltransferase TrmH family.</text>
</comment>
<dbReference type="InterPro" id="IPR051259">
    <property type="entry name" value="rRNA_Methyltransferase"/>
</dbReference>
<dbReference type="SMART" id="SM00967">
    <property type="entry name" value="SpoU_sub_bind"/>
    <property type="match status" value="1"/>
</dbReference>
<gene>
    <name evidence="5" type="ORF">EF384_01710</name>
</gene>
<dbReference type="GO" id="GO:0003723">
    <property type="term" value="F:RNA binding"/>
    <property type="evidence" value="ECO:0007669"/>
    <property type="project" value="InterPro"/>
</dbReference>
<organism evidence="5 6">
    <name type="scientific">Aerococcus agrisoli</name>
    <dbReference type="NCBI Taxonomy" id="2487350"/>
    <lineage>
        <taxon>Bacteria</taxon>
        <taxon>Bacillati</taxon>
        <taxon>Bacillota</taxon>
        <taxon>Bacilli</taxon>
        <taxon>Lactobacillales</taxon>
        <taxon>Aerococcaceae</taxon>
        <taxon>Aerococcus</taxon>
    </lineage>
</organism>
<evidence type="ECO:0000256" key="2">
    <source>
        <dbReference type="ARBA" id="ARBA00022603"/>
    </source>
</evidence>
<proteinExistence type="inferred from homology"/>
<dbReference type="GO" id="GO:0032259">
    <property type="term" value="P:methylation"/>
    <property type="evidence" value="ECO:0007669"/>
    <property type="project" value="UniProtKB-KW"/>
</dbReference>
<reference evidence="5 6" key="1">
    <citation type="submission" date="2018-11" db="EMBL/GenBank/DDBJ databases">
        <title>Aerococcus sp. SJQ22, whole genome shotgun sequence.</title>
        <authorList>
            <person name="Sun L."/>
            <person name="Gao X."/>
            <person name="Chen W."/>
            <person name="Huang K."/>
        </authorList>
    </citation>
    <scope>NUCLEOTIDE SEQUENCE [LARGE SCALE GENOMIC DNA]</scope>
    <source>
        <strain evidence="5 6">SJQ22</strain>
    </source>
</reference>
<evidence type="ECO:0000313" key="6">
    <source>
        <dbReference type="Proteomes" id="UP000273977"/>
    </source>
</evidence>
<dbReference type="Gene3D" id="3.40.1280.10">
    <property type="match status" value="1"/>
</dbReference>
<dbReference type="PANTHER" id="PTHR43191">
    <property type="entry name" value="RRNA METHYLTRANSFERASE 3"/>
    <property type="match status" value="1"/>
</dbReference>
<dbReference type="InterPro" id="IPR053888">
    <property type="entry name" value="MRM3-like_sub_bind"/>
</dbReference>
<comment type="caution">
    <text evidence="5">The sequence shown here is derived from an EMBL/GenBank/DDBJ whole genome shotgun (WGS) entry which is preliminary data.</text>
</comment>
<evidence type="ECO:0000256" key="1">
    <source>
        <dbReference type="ARBA" id="ARBA00007228"/>
    </source>
</evidence>
<dbReference type="SUPFAM" id="SSF55315">
    <property type="entry name" value="L30e-like"/>
    <property type="match status" value="1"/>
</dbReference>
<keyword evidence="3 5" id="KW-0808">Transferase</keyword>
<dbReference type="InterPro" id="IPR001537">
    <property type="entry name" value="SpoU_MeTrfase"/>
</dbReference>
<keyword evidence="6" id="KW-1185">Reference proteome</keyword>
<dbReference type="GO" id="GO:0005737">
    <property type="term" value="C:cytoplasm"/>
    <property type="evidence" value="ECO:0007669"/>
    <property type="project" value="UniProtKB-ARBA"/>
</dbReference>
<dbReference type="Pfam" id="PF00588">
    <property type="entry name" value="SpoU_methylase"/>
    <property type="match status" value="1"/>
</dbReference>
<keyword evidence="2 5" id="KW-0489">Methyltransferase</keyword>
<feature type="domain" description="RNA 2-O ribose methyltransferase substrate binding" evidence="4">
    <location>
        <begin position="33"/>
        <end position="106"/>
    </location>
</feature>
<dbReference type="EMBL" id="RKMG01000003">
    <property type="protein sequence ID" value="RPA63661.1"/>
    <property type="molecule type" value="Genomic_DNA"/>
</dbReference>
<dbReference type="Proteomes" id="UP000273977">
    <property type="component" value="Unassembled WGS sequence"/>
</dbReference>
<accession>A0A3N4GX48</accession>
<evidence type="ECO:0000259" key="4">
    <source>
        <dbReference type="SMART" id="SM00967"/>
    </source>
</evidence>
<dbReference type="OrthoDB" id="9794400at2"/>
<dbReference type="Gene3D" id="3.30.1330.30">
    <property type="match status" value="1"/>
</dbReference>
<evidence type="ECO:0000256" key="3">
    <source>
        <dbReference type="ARBA" id="ARBA00022679"/>
    </source>
</evidence>
<dbReference type="CDD" id="cd18095">
    <property type="entry name" value="SpoU-like_rRNA-MTase"/>
    <property type="match status" value="1"/>
</dbReference>
<dbReference type="RefSeq" id="WP_123779258.1">
    <property type="nucleotide sequence ID" value="NZ_RKMG01000003.1"/>
</dbReference>
<dbReference type="InterPro" id="IPR029028">
    <property type="entry name" value="Alpha/beta_knot_MTases"/>
</dbReference>
<dbReference type="InterPro" id="IPR029064">
    <property type="entry name" value="Ribosomal_eL30-like_sf"/>
</dbReference>
<protein>
    <submittedName>
        <fullName evidence="5">RNA methyltransferase</fullName>
    </submittedName>
</protein>
<dbReference type="SUPFAM" id="SSF75217">
    <property type="entry name" value="alpha/beta knot"/>
    <property type="match status" value="1"/>
</dbReference>
<name>A0A3N4GX48_9LACT</name>
<dbReference type="GO" id="GO:0008173">
    <property type="term" value="F:RNA methyltransferase activity"/>
    <property type="evidence" value="ECO:0007669"/>
    <property type="project" value="InterPro"/>
</dbReference>
<sequence length="264" mass="29152">MVEKIITSVQNARIKELKKLFTRKGRKKAGQYILEGPHLVDMAIQAKADIDMIYYVPESSHAHIEKFKSMDDNLPFTQVTPEVAKSLSQTEQHQDIFAVATLPEAKTIDFDHLNDAVLILDQVQDPGNLGTIIRTADAFGYRDVILGKGTVDLFNDKVLRSMQGSHFAVNTYELDLDEAIPALKAHDYFIATTELNDQAHASNAFDLQSKGKWAIVLGNEGNGVSQLVQDMTDVSLYIPMVGSAESLNVAIAGAIVMYQFPPKS</sequence>
<dbReference type="PANTHER" id="PTHR43191:SF2">
    <property type="entry name" value="RRNA METHYLTRANSFERASE 3, MITOCHONDRIAL"/>
    <property type="match status" value="1"/>
</dbReference>
<evidence type="ECO:0000313" key="5">
    <source>
        <dbReference type="EMBL" id="RPA63661.1"/>
    </source>
</evidence>
<dbReference type="GO" id="GO:0006396">
    <property type="term" value="P:RNA processing"/>
    <property type="evidence" value="ECO:0007669"/>
    <property type="project" value="InterPro"/>
</dbReference>
<dbReference type="InterPro" id="IPR029026">
    <property type="entry name" value="tRNA_m1G_MTases_N"/>
</dbReference>
<dbReference type="InterPro" id="IPR013123">
    <property type="entry name" value="SpoU_subst-bd"/>
</dbReference>
<dbReference type="AlphaFoldDB" id="A0A3N4GX48"/>
<dbReference type="Pfam" id="PF22435">
    <property type="entry name" value="MRM3-like_sub_bind"/>
    <property type="match status" value="1"/>
</dbReference>